<evidence type="ECO:0000313" key="1">
    <source>
        <dbReference type="EMBL" id="GME74504.1"/>
    </source>
</evidence>
<reference evidence="1" key="1">
    <citation type="submission" date="2023-04" db="EMBL/GenBank/DDBJ databases">
        <title>Ambrosiozyma monospora NBRC 1965.</title>
        <authorList>
            <person name="Ichikawa N."/>
            <person name="Sato H."/>
            <person name="Tonouchi N."/>
        </authorList>
    </citation>
    <scope>NUCLEOTIDE SEQUENCE</scope>
    <source>
        <strain evidence="1">NBRC 1965</strain>
    </source>
</reference>
<name>A0A9W6T4J4_AMBMO</name>
<proteinExistence type="predicted"/>
<accession>A0A9W6T4J4</accession>
<comment type="caution">
    <text evidence="1">The sequence shown here is derived from an EMBL/GenBank/DDBJ whole genome shotgun (WGS) entry which is preliminary data.</text>
</comment>
<sequence length="81" mass="9552">MDKYLDFVMSWSSWNGWKLEQAIGDGCAEIWPAKYNLKKLHLTIDRFPANLEFLEESRYSGLLYTIYTIGNWENISDVQKV</sequence>
<organism evidence="1 2">
    <name type="scientific">Ambrosiozyma monospora</name>
    <name type="common">Yeast</name>
    <name type="synonym">Endomycopsis monosporus</name>
    <dbReference type="NCBI Taxonomy" id="43982"/>
    <lineage>
        <taxon>Eukaryota</taxon>
        <taxon>Fungi</taxon>
        <taxon>Dikarya</taxon>
        <taxon>Ascomycota</taxon>
        <taxon>Saccharomycotina</taxon>
        <taxon>Pichiomycetes</taxon>
        <taxon>Pichiales</taxon>
        <taxon>Pichiaceae</taxon>
        <taxon>Ambrosiozyma</taxon>
    </lineage>
</organism>
<dbReference type="AlphaFoldDB" id="A0A9W6T4J4"/>
<evidence type="ECO:0000313" key="2">
    <source>
        <dbReference type="Proteomes" id="UP001165063"/>
    </source>
</evidence>
<keyword evidence="2" id="KW-1185">Reference proteome</keyword>
<gene>
    <name evidence="1" type="ORF">Amon01_000949800</name>
</gene>
<dbReference type="Proteomes" id="UP001165063">
    <property type="component" value="Unassembled WGS sequence"/>
</dbReference>
<protein>
    <submittedName>
        <fullName evidence="1">Unnamed protein product</fullName>
    </submittedName>
</protein>
<dbReference type="EMBL" id="BSXU01011279">
    <property type="protein sequence ID" value="GME74504.1"/>
    <property type="molecule type" value="Genomic_DNA"/>
</dbReference>